<dbReference type="AlphaFoldDB" id="A0A1Y1WN73"/>
<protein>
    <recommendedName>
        <fullName evidence="3">WD40 repeat-like protein</fullName>
    </recommendedName>
</protein>
<dbReference type="OrthoDB" id="1602884at2759"/>
<dbReference type="GeneID" id="63800792"/>
<name>A0A1Y1WN73_9FUNG</name>
<dbReference type="InterPro" id="IPR036322">
    <property type="entry name" value="WD40_repeat_dom_sf"/>
</dbReference>
<dbReference type="EMBL" id="MCFD01000001">
    <property type="protein sequence ID" value="ORX74666.1"/>
    <property type="molecule type" value="Genomic_DNA"/>
</dbReference>
<reference evidence="1 2" key="1">
    <citation type="submission" date="2016-07" db="EMBL/GenBank/DDBJ databases">
        <title>Pervasive Adenine N6-methylation of Active Genes in Fungi.</title>
        <authorList>
            <consortium name="DOE Joint Genome Institute"/>
            <person name="Mondo S.J."/>
            <person name="Dannebaum R.O."/>
            <person name="Kuo R.C."/>
            <person name="Labutti K."/>
            <person name="Haridas S."/>
            <person name="Kuo A."/>
            <person name="Salamov A."/>
            <person name="Ahrendt S.R."/>
            <person name="Lipzen A."/>
            <person name="Sullivan W."/>
            <person name="Andreopoulos W.B."/>
            <person name="Clum A."/>
            <person name="Lindquist E."/>
            <person name="Daum C."/>
            <person name="Ramamoorthy G.K."/>
            <person name="Gryganskyi A."/>
            <person name="Culley D."/>
            <person name="Magnuson J.K."/>
            <person name="James T.Y."/>
            <person name="O'Malley M.A."/>
            <person name="Stajich J.E."/>
            <person name="Spatafora J.W."/>
            <person name="Visel A."/>
            <person name="Grigoriev I.V."/>
        </authorList>
    </citation>
    <scope>NUCLEOTIDE SEQUENCE [LARGE SCALE GENOMIC DNA]</scope>
    <source>
        <strain evidence="1 2">ATCC 12442</strain>
    </source>
</reference>
<dbReference type="InterPro" id="IPR015943">
    <property type="entry name" value="WD40/YVTN_repeat-like_dom_sf"/>
</dbReference>
<evidence type="ECO:0000313" key="2">
    <source>
        <dbReference type="Proteomes" id="UP000193922"/>
    </source>
</evidence>
<proteinExistence type="predicted"/>
<organism evidence="1 2">
    <name type="scientific">Linderina pennispora</name>
    <dbReference type="NCBI Taxonomy" id="61395"/>
    <lineage>
        <taxon>Eukaryota</taxon>
        <taxon>Fungi</taxon>
        <taxon>Fungi incertae sedis</taxon>
        <taxon>Zoopagomycota</taxon>
        <taxon>Kickxellomycotina</taxon>
        <taxon>Kickxellomycetes</taxon>
        <taxon>Kickxellales</taxon>
        <taxon>Kickxellaceae</taxon>
        <taxon>Linderina</taxon>
    </lineage>
</organism>
<dbReference type="Proteomes" id="UP000193922">
    <property type="component" value="Unassembled WGS sequence"/>
</dbReference>
<accession>A0A1Y1WN73</accession>
<evidence type="ECO:0000313" key="1">
    <source>
        <dbReference type="EMBL" id="ORX74666.1"/>
    </source>
</evidence>
<dbReference type="SUPFAM" id="SSF50978">
    <property type="entry name" value="WD40 repeat-like"/>
    <property type="match status" value="1"/>
</dbReference>
<keyword evidence="2" id="KW-1185">Reference proteome</keyword>
<dbReference type="RefSeq" id="XP_040747877.1">
    <property type="nucleotide sequence ID" value="XM_040884144.1"/>
</dbReference>
<comment type="caution">
    <text evidence="1">The sequence shown here is derived from an EMBL/GenBank/DDBJ whole genome shotgun (WGS) entry which is preliminary data.</text>
</comment>
<sequence length="209" mass="22671">MHSLVAATSDIVRVWDLAIASNNQQSSSNYATLRRGATSTGYSVSHNKSYTAGSMRDSVNEIKVVSWSTDGSTFVVGGKGPYMRQFSASGEPIMDIPGNEDDISDIVAIQHYGSNSESMFIADNTSRQVRRWDFASTSFAQTCQTHDNDIACMSVSAKRRLVASATRKGGEIALYNLVYNTRTELRSATHRAMLSMDFSASARTPADGG</sequence>
<dbReference type="Gene3D" id="2.130.10.10">
    <property type="entry name" value="YVTN repeat-like/Quinoprotein amine dehydrogenase"/>
    <property type="match status" value="1"/>
</dbReference>
<gene>
    <name evidence="1" type="ORF">DL89DRAFT_20883</name>
</gene>
<evidence type="ECO:0008006" key="3">
    <source>
        <dbReference type="Google" id="ProtNLM"/>
    </source>
</evidence>